<name>A0A4U6UZZ6_SETVI</name>
<gene>
    <name evidence="2" type="ORF">SEVIR_4G129200v2</name>
</gene>
<dbReference type="Proteomes" id="UP000298652">
    <property type="component" value="Chromosome 4"/>
</dbReference>
<keyword evidence="3" id="KW-1185">Reference proteome</keyword>
<sequence>MTPSRATGFSPFFMVYGSEAILPTDLEYGSPRVLQRDGLILQKLRQGLRWIEHRRVDLVQLGLGVAGGVPPAHPGEVDVGVVGAEDAEDHAEAVADNADRVPQVAVLGALRIEDLPQPGEFSLGYGGLKPLHSHVELTDLHPELGRYLLSLSLPDRLEVSLLPSLLPFTPDALNGFLKGLIVPLQPCELLGIMAGLLGSSLELLEIEGSLLNDGLEFVLRSPRVLPRRLLAPAQVGDDLLSGGNLRGQLPGPLPLRGEPFPEPPLEPEEIRLPPAAFLEGLQNKLCSGKERREENNHQGEHRTWPPGTTTPSSFPIAEDRAARTFASPPCTACHLAYSLASSSMKRGLCGSSRDIQRRVGPPHALGMGLTGTRVEAAPADPGVAVPNAVARAGATTPDAVSLVNGPGTCAAVSVEVATAVVDVDARPTPSTTATVSIVAAGAGVPVPVLVPAAATAFVAAAEAGVPASIVATGAGTPASAAVAAFITTAGAGTPVSTTTAVLVMAAGVDFPSSVATAVSVAVTGAAAPISAVAVGATGSSSASSLRSMTSPAGGTPGATPCPAGLAAEAEGGAGVGRYPVPGCDVLPPIAAAEAASAVGSTISLSTPPLAPRGVAARPAEVNDTCSAFFGASGGTKSQGAAL</sequence>
<proteinExistence type="predicted"/>
<evidence type="ECO:0000256" key="1">
    <source>
        <dbReference type="SAM" id="MobiDB-lite"/>
    </source>
</evidence>
<organism evidence="2 3">
    <name type="scientific">Setaria viridis</name>
    <name type="common">Green bristlegrass</name>
    <name type="synonym">Setaria italica subsp. viridis</name>
    <dbReference type="NCBI Taxonomy" id="4556"/>
    <lineage>
        <taxon>Eukaryota</taxon>
        <taxon>Viridiplantae</taxon>
        <taxon>Streptophyta</taxon>
        <taxon>Embryophyta</taxon>
        <taxon>Tracheophyta</taxon>
        <taxon>Spermatophyta</taxon>
        <taxon>Magnoliopsida</taxon>
        <taxon>Liliopsida</taxon>
        <taxon>Poales</taxon>
        <taxon>Poaceae</taxon>
        <taxon>PACMAD clade</taxon>
        <taxon>Panicoideae</taxon>
        <taxon>Panicodae</taxon>
        <taxon>Paniceae</taxon>
        <taxon>Cenchrinae</taxon>
        <taxon>Setaria</taxon>
    </lineage>
</organism>
<dbReference type="AlphaFoldDB" id="A0A4U6UZZ6"/>
<dbReference type="Gramene" id="TKW21592">
    <property type="protein sequence ID" value="TKW21592"/>
    <property type="gene ID" value="SEVIR_4G129200v2"/>
</dbReference>
<accession>A0A4U6UZZ6</accession>
<feature type="region of interest" description="Disordered" evidence="1">
    <location>
        <begin position="290"/>
        <end position="313"/>
    </location>
</feature>
<evidence type="ECO:0000313" key="2">
    <source>
        <dbReference type="EMBL" id="TKW21592.1"/>
    </source>
</evidence>
<reference evidence="2" key="1">
    <citation type="submission" date="2019-03" db="EMBL/GenBank/DDBJ databases">
        <title>WGS assembly of Setaria viridis.</title>
        <authorList>
            <person name="Huang P."/>
            <person name="Jenkins J."/>
            <person name="Grimwood J."/>
            <person name="Barry K."/>
            <person name="Healey A."/>
            <person name="Mamidi S."/>
            <person name="Sreedasyam A."/>
            <person name="Shu S."/>
            <person name="Feldman M."/>
            <person name="Wu J."/>
            <person name="Yu Y."/>
            <person name="Chen C."/>
            <person name="Johnson J."/>
            <person name="Rokhsar D."/>
            <person name="Baxter I."/>
            <person name="Schmutz J."/>
            <person name="Brutnell T."/>
            <person name="Kellogg E."/>
        </authorList>
    </citation>
    <scope>NUCLEOTIDE SEQUENCE [LARGE SCALE GENOMIC DNA]</scope>
</reference>
<protein>
    <submittedName>
        <fullName evidence="2">Uncharacterized protein</fullName>
    </submittedName>
</protein>
<feature type="compositionally biased region" description="Basic and acidic residues" evidence="1">
    <location>
        <begin position="290"/>
        <end position="303"/>
    </location>
</feature>
<evidence type="ECO:0000313" key="3">
    <source>
        <dbReference type="Proteomes" id="UP000298652"/>
    </source>
</evidence>
<dbReference type="EMBL" id="CM016555">
    <property type="protein sequence ID" value="TKW21592.1"/>
    <property type="molecule type" value="Genomic_DNA"/>
</dbReference>